<keyword evidence="2 6" id="KW-0560">Oxidoreductase</keyword>
<dbReference type="SMART" id="SM00839">
    <property type="entry name" value="ELFV_dehydrog"/>
    <property type="match status" value="1"/>
</dbReference>
<evidence type="ECO:0000256" key="4">
    <source>
        <dbReference type="PIRSR" id="PIRSR000188-1"/>
    </source>
</evidence>
<dbReference type="InterPro" id="IPR006097">
    <property type="entry name" value="Glu/Leu/Phe/Val/Trp_DH_dimer"/>
</dbReference>
<dbReference type="PANTHER" id="PTHR42722:SF1">
    <property type="entry name" value="VALINE DEHYDROGENASE"/>
    <property type="match status" value="1"/>
</dbReference>
<dbReference type="EMBL" id="BFBR01000004">
    <property type="protein sequence ID" value="GBF57891.1"/>
    <property type="molecule type" value="Genomic_DNA"/>
</dbReference>
<dbReference type="InterPro" id="IPR046346">
    <property type="entry name" value="Aminoacid_DH-like_N_sf"/>
</dbReference>
<dbReference type="PROSITE" id="PS00074">
    <property type="entry name" value="GLFV_DEHYDROGENASE"/>
    <property type="match status" value="1"/>
</dbReference>
<evidence type="ECO:0000259" key="7">
    <source>
        <dbReference type="SMART" id="SM00839"/>
    </source>
</evidence>
<name>A0A2P2EA07_9PROT</name>
<reference evidence="8 9" key="1">
    <citation type="journal article" date="2018" name="Genome Announc.">
        <title>Draft Genome Sequence of "Candidatus Phycosocius bacilliformis," an Alphaproteobacterial Ectosymbiont of the Hydrocarbon-Producing Green Alga Botryococcus braunii.</title>
        <authorList>
            <person name="Tanabe Y."/>
            <person name="Yamaguchi H."/>
            <person name="Watanabe M.M."/>
        </authorList>
    </citation>
    <scope>NUCLEOTIDE SEQUENCE [LARGE SCALE GENOMIC DNA]</scope>
    <source>
        <strain evidence="8 9">BOTRYCO-2</strain>
    </source>
</reference>
<dbReference type="GO" id="GO:0006520">
    <property type="term" value="P:amino acid metabolic process"/>
    <property type="evidence" value="ECO:0007669"/>
    <property type="project" value="InterPro"/>
</dbReference>
<dbReference type="Pfam" id="PF02812">
    <property type="entry name" value="ELFV_dehydrog_N"/>
    <property type="match status" value="1"/>
</dbReference>
<dbReference type="Pfam" id="PF03807">
    <property type="entry name" value="F420_oxidored"/>
    <property type="match status" value="1"/>
</dbReference>
<dbReference type="InterPro" id="IPR033524">
    <property type="entry name" value="Glu/Leu/Phe/Val_DH_AS"/>
</dbReference>
<dbReference type="Pfam" id="PF00208">
    <property type="entry name" value="ELFV_dehydrog"/>
    <property type="match status" value="1"/>
</dbReference>
<organism evidence="8 9">
    <name type="scientific">Candidatus Phycosocius bacilliformis</name>
    <dbReference type="NCBI Taxonomy" id="1445552"/>
    <lineage>
        <taxon>Bacteria</taxon>
        <taxon>Pseudomonadati</taxon>
        <taxon>Pseudomonadota</taxon>
        <taxon>Alphaproteobacteria</taxon>
        <taxon>Caulobacterales</taxon>
        <taxon>Caulobacterales incertae sedis</taxon>
        <taxon>Candidatus Phycosocius</taxon>
    </lineage>
</organism>
<dbReference type="GO" id="GO:0000166">
    <property type="term" value="F:nucleotide binding"/>
    <property type="evidence" value="ECO:0007669"/>
    <property type="project" value="UniProtKB-KW"/>
</dbReference>
<dbReference type="PIRSF" id="PIRSF000188">
    <property type="entry name" value="Phe_leu_dh"/>
    <property type="match status" value="1"/>
</dbReference>
<dbReference type="CDD" id="cd01075">
    <property type="entry name" value="NAD_bind_Leu_Phe_Val_DH"/>
    <property type="match status" value="1"/>
</dbReference>
<keyword evidence="9" id="KW-1185">Reference proteome</keyword>
<dbReference type="Gene3D" id="3.40.50.10860">
    <property type="entry name" value="Leucine Dehydrogenase, chain A, domain 1"/>
    <property type="match status" value="1"/>
</dbReference>
<dbReference type="InterPro" id="IPR036291">
    <property type="entry name" value="NAD(P)-bd_dom_sf"/>
</dbReference>
<dbReference type="InterPro" id="IPR006095">
    <property type="entry name" value="Glu/Leu/Phe/Val/Trp_DH"/>
</dbReference>
<feature type="binding site" evidence="5">
    <location>
        <begin position="199"/>
        <end position="204"/>
    </location>
    <ligand>
        <name>NAD(+)</name>
        <dbReference type="ChEBI" id="CHEBI:57540"/>
    </ligand>
</feature>
<dbReference type="Proteomes" id="UP000245086">
    <property type="component" value="Unassembled WGS sequence"/>
</dbReference>
<evidence type="ECO:0000256" key="2">
    <source>
        <dbReference type="ARBA" id="ARBA00023002"/>
    </source>
</evidence>
<sequence>MVRRANPAIQALKEETYIMSAVFDHGEFDHHEQIVFANDHQTGLKAIIGVHNSFLGPAAGGVRMAPYARMEDALTDVLRLSRGMSYKNALAGLPLGGGKTVLIGNPRTDKTPALMAALGRAIERLNGRYLAAEDVGMTLADMEQIATETSHVFGRDPKAGFGGEPSPMTALGVALSIRTCVRRVLGRDDLKGVRIGVQGAGAVGADLARQLGEAGAEVLVADVDPARAQAAASAAGGQVVGVGDILFADVDVLAPCALGAVLNDETIPALRTKIVCGAANNQLAEPRHGLALAQRGILYGPDYVVNAGGIINVAYEVSGTYDAAKVVEHVQRIPRTLEQIFEEAADEGLTPDVIADRMAQRLIGRS</sequence>
<evidence type="ECO:0000256" key="3">
    <source>
        <dbReference type="ARBA" id="ARBA00023027"/>
    </source>
</evidence>
<proteinExistence type="inferred from homology"/>
<comment type="caution">
    <text evidence="8">The sequence shown here is derived from an EMBL/GenBank/DDBJ whole genome shotgun (WGS) entry which is preliminary data.</text>
</comment>
<evidence type="ECO:0000256" key="1">
    <source>
        <dbReference type="ARBA" id="ARBA00006382"/>
    </source>
</evidence>
<dbReference type="EC" id="1.4.1.9" evidence="8"/>
<dbReference type="GO" id="GO:0050049">
    <property type="term" value="F:L-leucine dehydrogenase activity"/>
    <property type="evidence" value="ECO:0007669"/>
    <property type="project" value="UniProtKB-EC"/>
</dbReference>
<dbReference type="AlphaFoldDB" id="A0A2P2EA07"/>
<dbReference type="PRINTS" id="PR00082">
    <property type="entry name" value="GLFDHDRGNASE"/>
</dbReference>
<accession>A0A2P2EA07</accession>
<dbReference type="InterPro" id="IPR006096">
    <property type="entry name" value="Glu/Leu/Phe/Val/Trp_DH_C"/>
</dbReference>
<dbReference type="InterPro" id="IPR028939">
    <property type="entry name" value="P5C_Rdtase_cat_N"/>
</dbReference>
<evidence type="ECO:0000313" key="9">
    <source>
        <dbReference type="Proteomes" id="UP000245086"/>
    </source>
</evidence>
<dbReference type="SUPFAM" id="SSF51735">
    <property type="entry name" value="NAD(P)-binding Rossmann-fold domains"/>
    <property type="match status" value="1"/>
</dbReference>
<dbReference type="FunFam" id="3.40.50.10860:FF:000010">
    <property type="entry name" value="Leucine dehydrogenase"/>
    <property type="match status" value="1"/>
</dbReference>
<dbReference type="InterPro" id="IPR016211">
    <property type="entry name" value="Glu/Phe/Leu/Val/Trp_DH_bac/arc"/>
</dbReference>
<dbReference type="Gene3D" id="3.40.50.720">
    <property type="entry name" value="NAD(P)-binding Rossmann-like Domain"/>
    <property type="match status" value="1"/>
</dbReference>
<feature type="active site" description="Proton donor/acceptor" evidence="4">
    <location>
        <position position="99"/>
    </location>
</feature>
<comment type="similarity">
    <text evidence="1 6">Belongs to the Glu/Leu/Phe/Val dehydrogenases family.</text>
</comment>
<gene>
    <name evidence="8" type="primary">ldh</name>
    <name evidence="8" type="ORF">PbB2_01561</name>
</gene>
<keyword evidence="5" id="KW-0547">Nucleotide-binding</keyword>
<protein>
    <submittedName>
        <fullName evidence="8">Leucine dehydrogenase</fullName>
        <ecNumber evidence="8">1.4.1.9</ecNumber>
    </submittedName>
</protein>
<evidence type="ECO:0000313" key="8">
    <source>
        <dbReference type="EMBL" id="GBF57891.1"/>
    </source>
</evidence>
<dbReference type="PANTHER" id="PTHR42722">
    <property type="entry name" value="LEUCINE DEHYDROGENASE"/>
    <property type="match status" value="1"/>
</dbReference>
<keyword evidence="3 5" id="KW-0520">NAD</keyword>
<dbReference type="SUPFAM" id="SSF53223">
    <property type="entry name" value="Aminoacid dehydrogenase-like, N-terminal domain"/>
    <property type="match status" value="1"/>
</dbReference>
<evidence type="ECO:0000256" key="6">
    <source>
        <dbReference type="RuleBase" id="RU004417"/>
    </source>
</evidence>
<evidence type="ECO:0000256" key="5">
    <source>
        <dbReference type="PIRSR" id="PIRSR000188-2"/>
    </source>
</evidence>
<feature type="domain" description="Glutamate/phenylalanine/leucine/valine/L-tryptophan dehydrogenase C-terminal" evidence="7">
    <location>
        <begin position="163"/>
        <end position="366"/>
    </location>
</feature>